<proteinExistence type="predicted"/>
<keyword evidence="1" id="KW-0175">Coiled coil</keyword>
<gene>
    <name evidence="2" type="ORF">S01H4_26024</name>
</gene>
<protein>
    <submittedName>
        <fullName evidence="2">Uncharacterized protein</fullName>
    </submittedName>
</protein>
<feature type="non-terminal residue" evidence="2">
    <location>
        <position position="1"/>
    </location>
</feature>
<evidence type="ECO:0000256" key="1">
    <source>
        <dbReference type="SAM" id="Coils"/>
    </source>
</evidence>
<organism evidence="2">
    <name type="scientific">marine sediment metagenome</name>
    <dbReference type="NCBI Taxonomy" id="412755"/>
    <lineage>
        <taxon>unclassified sequences</taxon>
        <taxon>metagenomes</taxon>
        <taxon>ecological metagenomes</taxon>
    </lineage>
</organism>
<dbReference type="EMBL" id="BART01012477">
    <property type="protein sequence ID" value="GAG81479.1"/>
    <property type="molecule type" value="Genomic_DNA"/>
</dbReference>
<comment type="caution">
    <text evidence="2">The sequence shown here is derived from an EMBL/GenBank/DDBJ whole genome shotgun (WGS) entry which is preliminary data.</text>
</comment>
<name>X1AHN5_9ZZZZ</name>
<reference evidence="2" key="1">
    <citation type="journal article" date="2014" name="Front. Microbiol.">
        <title>High frequency of phylogenetically diverse reductive dehalogenase-homologous genes in deep subseafloor sedimentary metagenomes.</title>
        <authorList>
            <person name="Kawai M."/>
            <person name="Futagami T."/>
            <person name="Toyoda A."/>
            <person name="Takaki Y."/>
            <person name="Nishi S."/>
            <person name="Hori S."/>
            <person name="Arai W."/>
            <person name="Tsubouchi T."/>
            <person name="Morono Y."/>
            <person name="Uchiyama I."/>
            <person name="Ito T."/>
            <person name="Fujiyama A."/>
            <person name="Inagaki F."/>
            <person name="Takami H."/>
        </authorList>
    </citation>
    <scope>NUCLEOTIDE SEQUENCE</scope>
    <source>
        <strain evidence="2">Expedition CK06-06</strain>
    </source>
</reference>
<feature type="coiled-coil region" evidence="1">
    <location>
        <begin position="38"/>
        <end position="65"/>
    </location>
</feature>
<accession>X1AHN5</accession>
<sequence length="130" mass="15116">EVEKSRKEYKADALAYGKRIDTEAKRVFSLLSPIEDHLKGEESKITDEKDRIREEKARVERERVERIQQSIITIQQNAVDAVGKTAEEIQVTLDYLTTIKICYGVGVDQFTWALIIAWDMLQVWVYPIMI</sequence>
<evidence type="ECO:0000313" key="2">
    <source>
        <dbReference type="EMBL" id="GAG81479.1"/>
    </source>
</evidence>
<dbReference type="AlphaFoldDB" id="X1AHN5"/>